<organism evidence="1 2">
    <name type="scientific">Mycobacterium kansasii</name>
    <dbReference type="NCBI Taxonomy" id="1768"/>
    <lineage>
        <taxon>Bacteria</taxon>
        <taxon>Bacillati</taxon>
        <taxon>Actinomycetota</taxon>
        <taxon>Actinomycetes</taxon>
        <taxon>Mycobacteriales</taxon>
        <taxon>Mycobacteriaceae</taxon>
        <taxon>Mycobacterium</taxon>
    </lineage>
</organism>
<dbReference type="Proteomes" id="UP000516380">
    <property type="component" value="Chromosome"/>
</dbReference>
<dbReference type="EMBL" id="AP023343">
    <property type="protein sequence ID" value="BCI87763.1"/>
    <property type="molecule type" value="Genomic_DNA"/>
</dbReference>
<protein>
    <submittedName>
        <fullName evidence="1">Uncharacterized protein</fullName>
    </submittedName>
</protein>
<accession>A0A7G1IBS8</accession>
<sequence>MTVVGIAEHRDGVATAVRTGQPHHGHHSLGSAVAEQYSILTSEFGQQRGDFAGNGRFGAQLDPGGELVAQRVDDEWRLVTKEVDSETHCDVDVVVAVHIGDMRAPGGDHPKRRCESRCLGPYFRSATPVIAHHR</sequence>
<proteinExistence type="predicted"/>
<gene>
    <name evidence="1" type="ORF">NIIDMKKI_29690</name>
</gene>
<evidence type="ECO:0000313" key="1">
    <source>
        <dbReference type="EMBL" id="BCI87763.1"/>
    </source>
</evidence>
<evidence type="ECO:0000313" key="2">
    <source>
        <dbReference type="Proteomes" id="UP000516380"/>
    </source>
</evidence>
<name>A0A7G1IBS8_MYCKA</name>
<keyword evidence="2" id="KW-1185">Reference proteome</keyword>
<dbReference type="AlphaFoldDB" id="A0A7G1IBS8"/>
<reference evidence="1 2" key="1">
    <citation type="submission" date="2020-07" db="EMBL/GenBank/DDBJ databases">
        <title>Mycobacterium kansasii (former subtype) with zoonotic potential isolated from diseased indoor pet cat, Japan.</title>
        <authorList>
            <person name="Fukano H."/>
            <person name="Terazono T."/>
            <person name="Hoshino Y."/>
        </authorList>
    </citation>
    <scope>NUCLEOTIDE SEQUENCE [LARGE SCALE GENOMIC DNA]</scope>
    <source>
        <strain evidence="1 2">Kuro-I</strain>
    </source>
</reference>